<sequence>MAVVAPFRGVRYNPEKIERLEDVVTPPYDVISTDDEKKLLQKNPYSMINLDLRNISQGTTEDDGRYEQARARFQSWQDENVLIRDEQPAIYLYYIDYNHPGGKRLTRKGIVSLVGLAEFAEGIVKPHEKTFAGVIRDRVQLMETCKAQFSQIFSIYADQEQEIISNLEKVREAEPILQIDDQNANTHTLWRVTDKEALEFVHRFFIDKPVYIADGHHRYTTSLDCRRRALAADPNLPVDHPCNYIMMYLCACEDPGLSVLPTHRLVRQPGSMSGDQLQERMQQGMSVTEIKQGSRETLIAEILNRMNEIDTSGGMPAFGVYHPGEDRAFLLRMQDETISDSPSLTDKPEVLQELDVVVLSDLLIQDYLGLSHDQCVKEGLVSYLSDSDVALDEAVKESVLQEAHTPLLFLLNPTKVKQVLKVADSDNIMPHKSTYFYPKIMTGLLLNKLDDEEHIQPLGTEA</sequence>
<dbReference type="Pfam" id="PF06245">
    <property type="entry name" value="DUF1015"/>
    <property type="match status" value="1"/>
</dbReference>
<dbReference type="InterPro" id="IPR008323">
    <property type="entry name" value="UCP033563"/>
</dbReference>
<name>A0A444IT46_9BACT</name>
<dbReference type="PANTHER" id="PTHR36454">
    <property type="entry name" value="LMO2823 PROTEIN"/>
    <property type="match status" value="1"/>
</dbReference>
<proteinExistence type="predicted"/>
<evidence type="ECO:0000313" key="1">
    <source>
        <dbReference type="EMBL" id="RWX44006.1"/>
    </source>
</evidence>
<dbReference type="Proteomes" id="UP000287853">
    <property type="component" value="Unassembled WGS sequence"/>
</dbReference>
<dbReference type="PANTHER" id="PTHR36454:SF1">
    <property type="entry name" value="DUF1015 DOMAIN-CONTAINING PROTEIN"/>
    <property type="match status" value="1"/>
</dbReference>
<protein>
    <recommendedName>
        <fullName evidence="3">DUF1015 domain-containing protein</fullName>
    </recommendedName>
</protein>
<keyword evidence="2" id="KW-1185">Reference proteome</keyword>
<accession>A0A444IT46</accession>
<organism evidence="1 2">
    <name type="scientific">Candidatus Electrothrix aarhusensis</name>
    <dbReference type="NCBI Taxonomy" id="1859131"/>
    <lineage>
        <taxon>Bacteria</taxon>
        <taxon>Pseudomonadati</taxon>
        <taxon>Thermodesulfobacteriota</taxon>
        <taxon>Desulfobulbia</taxon>
        <taxon>Desulfobulbales</taxon>
        <taxon>Desulfobulbaceae</taxon>
        <taxon>Candidatus Electrothrix</taxon>
    </lineage>
</organism>
<dbReference type="AlphaFoldDB" id="A0A444IT46"/>
<evidence type="ECO:0000313" key="2">
    <source>
        <dbReference type="Proteomes" id="UP000287853"/>
    </source>
</evidence>
<evidence type="ECO:0008006" key="3">
    <source>
        <dbReference type="Google" id="ProtNLM"/>
    </source>
</evidence>
<gene>
    <name evidence="1" type="ORF">H206_02033</name>
</gene>
<dbReference type="EMBL" id="MTKO01000103">
    <property type="protein sequence ID" value="RWX44006.1"/>
    <property type="molecule type" value="Genomic_DNA"/>
</dbReference>
<comment type="caution">
    <text evidence="1">The sequence shown here is derived from an EMBL/GenBank/DDBJ whole genome shotgun (WGS) entry which is preliminary data.</text>
</comment>
<reference evidence="1 2" key="1">
    <citation type="submission" date="2017-01" db="EMBL/GenBank/DDBJ databases">
        <title>The cable genome- insights into the physiology and evolution of filamentous bacteria capable of sulfide oxidation via long distance electron transfer.</title>
        <authorList>
            <person name="Schreiber L."/>
            <person name="Bjerg J.T."/>
            <person name="Boggild A."/>
            <person name="Van De Vossenberg J."/>
            <person name="Meysman F."/>
            <person name="Nielsen L.P."/>
            <person name="Schramm A."/>
            <person name="Kjeldsen K.U."/>
        </authorList>
    </citation>
    <scope>NUCLEOTIDE SEQUENCE [LARGE SCALE GENOMIC DNA]</scope>
    <source>
        <strain evidence="1">MCF</strain>
    </source>
</reference>
<dbReference type="PIRSF" id="PIRSF033563">
    <property type="entry name" value="UCP033563"/>
    <property type="match status" value="1"/>
</dbReference>